<comment type="similarity">
    <text evidence="5">Belongs to the ABC transporter superfamily. ABCF family. Uup subfamily.</text>
</comment>
<dbReference type="PANTHER" id="PTHR42855:SF1">
    <property type="entry name" value="ABC TRANSPORTER DOMAIN-CONTAINING PROTEIN"/>
    <property type="match status" value="1"/>
</dbReference>
<keyword evidence="3" id="KW-0067">ATP-binding</keyword>
<dbReference type="KEGG" id="kde:CDSE_0884"/>
<dbReference type="InterPro" id="IPR051309">
    <property type="entry name" value="ABCF_ATPase"/>
</dbReference>
<evidence type="ECO:0000256" key="4">
    <source>
        <dbReference type="ARBA" id="ARBA00049360"/>
    </source>
</evidence>
<evidence type="ECO:0000256" key="5">
    <source>
        <dbReference type="ARBA" id="ARBA00061478"/>
    </source>
</evidence>
<feature type="coiled-coil region" evidence="6">
    <location>
        <begin position="559"/>
        <end position="590"/>
    </location>
</feature>
<dbReference type="Proteomes" id="UP000011547">
    <property type="component" value="Chromosome"/>
</dbReference>
<reference evidence="8 9" key="1">
    <citation type="journal article" date="2013" name="Genome Biol. Evol.">
        <title>Genome evolution and phylogenomic analysis of candidatus kinetoplastibacterium, the betaproteobacterial endosymbionts of strigomonas and angomonas.</title>
        <authorList>
            <person name="Alves J.M."/>
            <person name="Serrano M.G."/>
            <person name="Maia da Silva F."/>
            <person name="Voegtly L.J."/>
            <person name="Matveyev A.V."/>
            <person name="Teixeira M.M."/>
            <person name="Camargo E.P."/>
            <person name="Buck G.A."/>
        </authorList>
    </citation>
    <scope>NUCLEOTIDE SEQUENCE [LARGE SCALE GENOMIC DNA]</scope>
    <source>
        <strain evidence="8 9">TCC079E</strain>
    </source>
</reference>
<keyword evidence="2" id="KW-0547">Nucleotide-binding</keyword>
<dbReference type="eggNOG" id="COG0488">
    <property type="taxonomic scope" value="Bacteria"/>
</dbReference>
<dbReference type="SMART" id="SM00382">
    <property type="entry name" value="AAA"/>
    <property type="match status" value="2"/>
</dbReference>
<dbReference type="AlphaFoldDB" id="M1LSN5"/>
<keyword evidence="9" id="KW-1185">Reference proteome</keyword>
<sequence>MATNNLITLTNASLSHGNLNILNDTNLTIKNNDRIGLIGRNGSGKSSLLNIIYGQIELDKGSINKRKNTSISFVEQEPKIKNNLTILDAIYNEEFIDNKKLAKTQKIIEDLELDKNITINNLSKGTYRKVALARAIISDPDILILDEPTNHLDIKGIEYLEELLSNWKKSIILVTHDRYLLDKVTNKIVELYKGNLLQFPGNFSKWQIYKNQFLIAESEEDKRFNNFLSQEEIWIRKGVQARRKRNEGRVKRLEELRQQREEKTRTIDKIKVPINETDISGKIVTKIESISKSYNGIKIIDNFSTCIMRKDKVGIIGPNGAGKTTLLNLILQNDNVDSGKVYSGTNTIIGYYDQQRINLNEDKTILENINTNGDWISSGTSQKHVIKYLEDFLFHQTVINTPVKILSGGEKARLSLAILFSKPTNVLVLDEPTNDLDIETVEILEEKLHEYNGTILIVSHDRYFLNNIVTQTILFEGNGKWTNIAGTLEKNEYIYYKKPKKHKQGNTKEITNKVINKLQTKKLQPWEIKELNNMPTEITNLEEIQNNLTLKLSNEKIYNKTNETALQKINEELQKVSKELDEKYQRWSALEKKNQ</sequence>
<dbReference type="PROSITE" id="PS50893">
    <property type="entry name" value="ABC_TRANSPORTER_2"/>
    <property type="match status" value="2"/>
</dbReference>
<dbReference type="InterPro" id="IPR027417">
    <property type="entry name" value="P-loop_NTPase"/>
</dbReference>
<dbReference type="HOGENOM" id="CLU_000604_36_0_4"/>
<proteinExistence type="inferred from homology"/>
<dbReference type="PANTHER" id="PTHR42855">
    <property type="entry name" value="ABC TRANSPORTER ATP-BINDING SUBUNIT"/>
    <property type="match status" value="1"/>
</dbReference>
<dbReference type="Gene3D" id="3.40.50.300">
    <property type="entry name" value="P-loop containing nucleotide triphosphate hydrolases"/>
    <property type="match status" value="2"/>
</dbReference>
<name>M1LSN5_9PROT</name>
<dbReference type="InterPro" id="IPR037118">
    <property type="entry name" value="Val-tRNA_synth_C_sf"/>
</dbReference>
<keyword evidence="1" id="KW-0472">Membrane</keyword>
<feature type="domain" description="ABC transporter" evidence="7">
    <location>
        <begin position="7"/>
        <end position="218"/>
    </location>
</feature>
<dbReference type="Pfam" id="PF16326">
    <property type="entry name" value="ABC_tran_CTD"/>
    <property type="match status" value="1"/>
</dbReference>
<evidence type="ECO:0000313" key="9">
    <source>
        <dbReference type="Proteomes" id="UP000011547"/>
    </source>
</evidence>
<gene>
    <name evidence="8" type="ORF">CDSE_0884</name>
</gene>
<evidence type="ECO:0000313" key="8">
    <source>
        <dbReference type="EMBL" id="AGF47126.1"/>
    </source>
</evidence>
<dbReference type="OrthoDB" id="9762051at2"/>
<dbReference type="Pfam" id="PF00005">
    <property type="entry name" value="ABC_tran"/>
    <property type="match status" value="2"/>
</dbReference>
<dbReference type="GO" id="GO:0005524">
    <property type="term" value="F:ATP binding"/>
    <property type="evidence" value="ECO:0007669"/>
    <property type="project" value="UniProtKB-KW"/>
</dbReference>
<protein>
    <submittedName>
        <fullName evidence="8">ATPase component of ABC transporter</fullName>
    </submittedName>
</protein>
<dbReference type="EMBL" id="CP003803">
    <property type="protein sequence ID" value="AGF47126.1"/>
    <property type="molecule type" value="Genomic_DNA"/>
</dbReference>
<evidence type="ECO:0000256" key="6">
    <source>
        <dbReference type="SAM" id="Coils"/>
    </source>
</evidence>
<dbReference type="SUPFAM" id="SSF52540">
    <property type="entry name" value="P-loop containing nucleoside triphosphate hydrolases"/>
    <property type="match status" value="2"/>
</dbReference>
<dbReference type="PATRIC" id="fig|1208919.3.peg.567"/>
<dbReference type="InterPro" id="IPR032524">
    <property type="entry name" value="ABC_tran_C"/>
</dbReference>
<dbReference type="STRING" id="1208919.CDSE_0884"/>
<dbReference type="GO" id="GO:0003677">
    <property type="term" value="F:DNA binding"/>
    <property type="evidence" value="ECO:0007669"/>
    <property type="project" value="InterPro"/>
</dbReference>
<keyword evidence="1" id="KW-1003">Cell membrane</keyword>
<dbReference type="FunFam" id="3.40.50.300:FF:000309">
    <property type="entry name" value="ABC transporter ATP-binding protein"/>
    <property type="match status" value="1"/>
</dbReference>
<dbReference type="RefSeq" id="WP_015396537.1">
    <property type="nucleotide sequence ID" value="NC_020294.1"/>
</dbReference>
<dbReference type="InterPro" id="IPR017871">
    <property type="entry name" value="ABC_transporter-like_CS"/>
</dbReference>
<feature type="domain" description="ABC transporter" evidence="7">
    <location>
        <begin position="285"/>
        <end position="523"/>
    </location>
</feature>
<dbReference type="InterPro" id="IPR003593">
    <property type="entry name" value="AAA+_ATPase"/>
</dbReference>
<evidence type="ECO:0000256" key="1">
    <source>
        <dbReference type="ARBA" id="ARBA00022475"/>
    </source>
</evidence>
<dbReference type="InterPro" id="IPR003439">
    <property type="entry name" value="ABC_transporter-like_ATP-bd"/>
</dbReference>
<evidence type="ECO:0000259" key="7">
    <source>
        <dbReference type="PROSITE" id="PS50893"/>
    </source>
</evidence>
<organism evidence="8 9">
    <name type="scientific">Candidatus Kinetoplastidibacterium desouzai TCC079E</name>
    <dbReference type="NCBI Taxonomy" id="1208919"/>
    <lineage>
        <taxon>Bacteria</taxon>
        <taxon>Pseudomonadati</taxon>
        <taxon>Pseudomonadota</taxon>
        <taxon>Betaproteobacteria</taxon>
        <taxon>Candidatus Kinetoplastidibacterium</taxon>
    </lineage>
</organism>
<dbReference type="CDD" id="cd03221">
    <property type="entry name" value="ABCF_EF-3"/>
    <property type="match status" value="2"/>
</dbReference>
<accession>M1LSN5</accession>
<dbReference type="Gene3D" id="1.10.287.380">
    <property type="entry name" value="Valyl-tRNA synthetase, C-terminal domain"/>
    <property type="match status" value="1"/>
</dbReference>
<evidence type="ECO:0000256" key="3">
    <source>
        <dbReference type="ARBA" id="ARBA00022840"/>
    </source>
</evidence>
<evidence type="ECO:0000256" key="2">
    <source>
        <dbReference type="ARBA" id="ARBA00022741"/>
    </source>
</evidence>
<dbReference type="GO" id="GO:0016887">
    <property type="term" value="F:ATP hydrolysis activity"/>
    <property type="evidence" value="ECO:0007669"/>
    <property type="project" value="InterPro"/>
</dbReference>
<keyword evidence="6" id="KW-0175">Coiled coil</keyword>
<comment type="catalytic activity">
    <reaction evidence="4">
        <text>ATP + H2O = ADP + phosphate + H(+)</text>
        <dbReference type="Rhea" id="RHEA:13065"/>
        <dbReference type="ChEBI" id="CHEBI:15377"/>
        <dbReference type="ChEBI" id="CHEBI:15378"/>
        <dbReference type="ChEBI" id="CHEBI:30616"/>
        <dbReference type="ChEBI" id="CHEBI:43474"/>
        <dbReference type="ChEBI" id="CHEBI:456216"/>
    </reaction>
</comment>
<dbReference type="PROSITE" id="PS00211">
    <property type="entry name" value="ABC_TRANSPORTER_1"/>
    <property type="match status" value="1"/>
</dbReference>